<feature type="transmembrane region" description="Helical" evidence="8">
    <location>
        <begin position="9"/>
        <end position="27"/>
    </location>
</feature>
<evidence type="ECO:0000259" key="10">
    <source>
        <dbReference type="Pfam" id="PF16491"/>
    </source>
</evidence>
<sequence length="442" mass="51432">MRRTVKRWAVYALLGYGLFALAIYYYLYGLASGGLPEIYKGTSADPSVFLSGAEQALAQKYSTIKNFLFFISVPFEWLVYLFILVFGLSRKFEEWSKGTVRFSFGQTAIYLFYLSFLTFLLAFPLQYISYHYSRVYKISAQTFPQWMKNELIDFWVSYVIMTVLVFVLYALMKRFKKKWWLAAWTLFVPFTIFMMYVQPVVIDPLYNDFYPLKDKKLEAKILTLADQANIPADHVYEVNKSQETNSLNAYVTGIGENARIVLWDTTLNKLDDDEVLFVMAHEMAHYVKKHIYIGIGSYLVLAFFGFWLAAKWMEKLVRKHGEELQIQELSQLRSLPLLLLVLSMMMFASSPFSNAISRFEEKQADAYAIEMTQNKEAAISAFQKLAREGLSEVKPPWLVKIFRYSHPAMAERIYTIETYPLPDKQGKKMEENRGVSAQKSRN</sequence>
<name>A0ABR5ATF0_BACBA</name>
<feature type="region of interest" description="Disordered" evidence="7">
    <location>
        <begin position="423"/>
        <end position="442"/>
    </location>
</feature>
<feature type="transmembrane region" description="Helical" evidence="8">
    <location>
        <begin position="67"/>
        <end position="88"/>
    </location>
</feature>
<evidence type="ECO:0000256" key="4">
    <source>
        <dbReference type="ARBA" id="ARBA00022801"/>
    </source>
</evidence>
<evidence type="ECO:0000313" key="11">
    <source>
        <dbReference type="EMBL" id="KIL77611.1"/>
    </source>
</evidence>
<evidence type="ECO:0000256" key="8">
    <source>
        <dbReference type="SAM" id="Phobius"/>
    </source>
</evidence>
<dbReference type="Proteomes" id="UP000031982">
    <property type="component" value="Unassembled WGS sequence"/>
</dbReference>
<evidence type="ECO:0000259" key="9">
    <source>
        <dbReference type="Pfam" id="PF01435"/>
    </source>
</evidence>
<dbReference type="Pfam" id="PF01435">
    <property type="entry name" value="Peptidase_M48"/>
    <property type="match status" value="1"/>
</dbReference>
<keyword evidence="6" id="KW-0482">Metalloprotease</keyword>
<keyword evidence="12" id="KW-1185">Reference proteome</keyword>
<feature type="transmembrane region" description="Helical" evidence="8">
    <location>
        <begin position="291"/>
        <end position="313"/>
    </location>
</feature>
<dbReference type="Gene3D" id="3.30.2010.10">
    <property type="entry name" value="Metalloproteases ('zincins'), catalytic domain"/>
    <property type="match status" value="1"/>
</dbReference>
<dbReference type="EMBL" id="JXLP01000013">
    <property type="protein sequence ID" value="KIL77611.1"/>
    <property type="molecule type" value="Genomic_DNA"/>
</dbReference>
<comment type="caution">
    <text evidence="11">The sequence shown here is derived from an EMBL/GenBank/DDBJ whole genome shotgun (WGS) entry which is preliminary data.</text>
</comment>
<dbReference type="Pfam" id="PF16491">
    <property type="entry name" value="Peptidase_M48_N"/>
    <property type="match status" value="1"/>
</dbReference>
<accession>A0ABR5ATF0</accession>
<dbReference type="InterPro" id="IPR001915">
    <property type="entry name" value="Peptidase_M48"/>
</dbReference>
<dbReference type="PANTHER" id="PTHR10120">
    <property type="entry name" value="CAAX PRENYL PROTEASE 1"/>
    <property type="match status" value="1"/>
</dbReference>
<keyword evidence="3" id="KW-0479">Metal-binding</keyword>
<keyword evidence="8" id="KW-0472">Membrane</keyword>
<evidence type="ECO:0000256" key="1">
    <source>
        <dbReference type="ARBA" id="ARBA00001947"/>
    </source>
</evidence>
<feature type="compositionally biased region" description="Basic and acidic residues" evidence="7">
    <location>
        <begin position="424"/>
        <end position="433"/>
    </location>
</feature>
<keyword evidence="8" id="KW-0812">Transmembrane</keyword>
<feature type="domain" description="CAAX prenyl protease 1 N-terminal" evidence="10">
    <location>
        <begin position="57"/>
        <end position="207"/>
    </location>
</feature>
<evidence type="ECO:0000256" key="7">
    <source>
        <dbReference type="SAM" id="MobiDB-lite"/>
    </source>
</evidence>
<dbReference type="CDD" id="cd07343">
    <property type="entry name" value="M48A_Zmpste24p_like"/>
    <property type="match status" value="1"/>
</dbReference>
<keyword evidence="5" id="KW-0862">Zinc</keyword>
<evidence type="ECO:0000256" key="2">
    <source>
        <dbReference type="ARBA" id="ARBA00022670"/>
    </source>
</evidence>
<dbReference type="InterPro" id="IPR032456">
    <property type="entry name" value="Peptidase_M48_N"/>
</dbReference>
<evidence type="ECO:0000256" key="6">
    <source>
        <dbReference type="ARBA" id="ARBA00023049"/>
    </source>
</evidence>
<feature type="transmembrane region" description="Helical" evidence="8">
    <location>
        <begin position="179"/>
        <end position="197"/>
    </location>
</feature>
<keyword evidence="2" id="KW-0645">Protease</keyword>
<feature type="transmembrane region" description="Helical" evidence="8">
    <location>
        <begin position="152"/>
        <end position="172"/>
    </location>
</feature>
<proteinExistence type="predicted"/>
<dbReference type="InterPro" id="IPR027057">
    <property type="entry name" value="CAXX_Prtase_1"/>
</dbReference>
<keyword evidence="8" id="KW-1133">Transmembrane helix</keyword>
<gene>
    <name evidence="11" type="ORF">SD77_1284</name>
</gene>
<feature type="domain" description="Peptidase M48" evidence="9">
    <location>
        <begin position="211"/>
        <end position="417"/>
    </location>
</feature>
<keyword evidence="4" id="KW-0378">Hydrolase</keyword>
<protein>
    <submittedName>
        <fullName evidence="11">Peptidase, M48 family</fullName>
    </submittedName>
</protein>
<reference evidence="11 12" key="1">
    <citation type="submission" date="2015-01" db="EMBL/GenBank/DDBJ databases">
        <title>Genome Assembly of Bacillus badius MTCC 1458.</title>
        <authorList>
            <person name="Verma A."/>
            <person name="Khatri I."/>
            <person name="Mual P."/>
            <person name="Subramanian S."/>
            <person name="Krishnamurthi S."/>
        </authorList>
    </citation>
    <scope>NUCLEOTIDE SEQUENCE [LARGE SCALE GENOMIC DNA]</scope>
    <source>
        <strain evidence="11 12">MTCC 1458</strain>
    </source>
</reference>
<organism evidence="11 12">
    <name type="scientific">Bacillus badius</name>
    <dbReference type="NCBI Taxonomy" id="1455"/>
    <lineage>
        <taxon>Bacteria</taxon>
        <taxon>Bacillati</taxon>
        <taxon>Bacillota</taxon>
        <taxon>Bacilli</taxon>
        <taxon>Bacillales</taxon>
        <taxon>Bacillaceae</taxon>
        <taxon>Pseudobacillus</taxon>
    </lineage>
</organism>
<evidence type="ECO:0000313" key="12">
    <source>
        <dbReference type="Proteomes" id="UP000031982"/>
    </source>
</evidence>
<evidence type="ECO:0000256" key="3">
    <source>
        <dbReference type="ARBA" id="ARBA00022723"/>
    </source>
</evidence>
<evidence type="ECO:0000256" key="5">
    <source>
        <dbReference type="ARBA" id="ARBA00022833"/>
    </source>
</evidence>
<comment type="cofactor">
    <cofactor evidence="1">
        <name>Zn(2+)</name>
        <dbReference type="ChEBI" id="CHEBI:29105"/>
    </cofactor>
</comment>
<feature type="transmembrane region" description="Helical" evidence="8">
    <location>
        <begin position="109"/>
        <end position="132"/>
    </location>
</feature>